<dbReference type="Pfam" id="PF11716">
    <property type="entry name" value="MDMPI_N"/>
    <property type="match status" value="1"/>
</dbReference>
<accession>A0A4R4ZCD3</accession>
<gene>
    <name evidence="3" type="ORF">E1288_02635</name>
</gene>
<dbReference type="NCBIfam" id="TIGR03086">
    <property type="entry name" value="TIGR03086 family metal-binding protein"/>
    <property type="match status" value="1"/>
</dbReference>
<evidence type="ECO:0000313" key="4">
    <source>
        <dbReference type="Proteomes" id="UP000294947"/>
    </source>
</evidence>
<name>A0A4R4ZCD3_9PSEU</name>
<evidence type="ECO:0000313" key="3">
    <source>
        <dbReference type="EMBL" id="TDD56068.1"/>
    </source>
</evidence>
<feature type="domain" description="Mycothiol-dependent maleylpyruvate isomerase metal-binding" evidence="2">
    <location>
        <begin position="62"/>
        <end position="169"/>
    </location>
</feature>
<dbReference type="EMBL" id="SMKW01000002">
    <property type="protein sequence ID" value="TDD56068.1"/>
    <property type="molecule type" value="Genomic_DNA"/>
</dbReference>
<dbReference type="InterPro" id="IPR024344">
    <property type="entry name" value="MDMPI_metal-binding"/>
</dbReference>
<dbReference type="InterPro" id="IPR034660">
    <property type="entry name" value="DinB/YfiT-like"/>
</dbReference>
<comment type="caution">
    <text evidence="3">The sequence shown here is derived from an EMBL/GenBank/DDBJ whole genome shotgun (WGS) entry which is preliminary data.</text>
</comment>
<dbReference type="InterPro" id="IPR017517">
    <property type="entry name" value="Maleyloyr_isom"/>
</dbReference>
<dbReference type="OrthoDB" id="5185819at2"/>
<keyword evidence="4" id="KW-1185">Reference proteome</keyword>
<evidence type="ECO:0000256" key="1">
    <source>
        <dbReference type="SAM" id="MobiDB-lite"/>
    </source>
</evidence>
<dbReference type="SUPFAM" id="SSF109854">
    <property type="entry name" value="DinB/YfiT-like putative metalloenzymes"/>
    <property type="match status" value="1"/>
</dbReference>
<sequence>MNPARRAAEFAARACDEFSPTPASNREAPQANSEEDHPVDERTAIEPGLFGDAATLLERATCYVLGAAAAVTTARLANATPCTGWDLRMLVAHVNDSLAVVADTLVSRVPDDGEDSADPVETLRNRARVLLETCLAHPDDVHVGGLPLDGRIAAATGALEIAVHGWDIARACGRDSPIPDGLATALVRLAPMVVTEATRPFLFRPPVAWSRQAAPGERLVAYLGRNPVAGPGGGLTPRG</sequence>
<evidence type="ECO:0000259" key="2">
    <source>
        <dbReference type="Pfam" id="PF11716"/>
    </source>
</evidence>
<dbReference type="GO" id="GO:0046872">
    <property type="term" value="F:metal ion binding"/>
    <property type="evidence" value="ECO:0007669"/>
    <property type="project" value="InterPro"/>
</dbReference>
<feature type="region of interest" description="Disordered" evidence="1">
    <location>
        <begin position="1"/>
        <end position="39"/>
    </location>
</feature>
<dbReference type="InterPro" id="IPR017520">
    <property type="entry name" value="CHP03086"/>
</dbReference>
<proteinExistence type="predicted"/>
<organism evidence="3 4">
    <name type="scientific">Saccharopolyspora elongata</name>
    <dbReference type="NCBI Taxonomy" id="2530387"/>
    <lineage>
        <taxon>Bacteria</taxon>
        <taxon>Bacillati</taxon>
        <taxon>Actinomycetota</taxon>
        <taxon>Actinomycetes</taxon>
        <taxon>Pseudonocardiales</taxon>
        <taxon>Pseudonocardiaceae</taxon>
        <taxon>Saccharopolyspora</taxon>
    </lineage>
</organism>
<protein>
    <submittedName>
        <fullName evidence="3">TIGR03086 family protein</fullName>
    </submittedName>
</protein>
<reference evidence="3 4" key="1">
    <citation type="submission" date="2019-03" db="EMBL/GenBank/DDBJ databases">
        <title>Draft genome sequences of novel Actinobacteria.</title>
        <authorList>
            <person name="Sahin N."/>
            <person name="Ay H."/>
            <person name="Saygin H."/>
        </authorList>
    </citation>
    <scope>NUCLEOTIDE SEQUENCE [LARGE SCALE GENOMIC DNA]</scope>
    <source>
        <strain evidence="3 4">7K502</strain>
    </source>
</reference>
<dbReference type="AlphaFoldDB" id="A0A4R4ZCD3"/>
<dbReference type="NCBIfam" id="TIGR03083">
    <property type="entry name" value="maleylpyruvate isomerase family mycothiol-dependent enzyme"/>
    <property type="match status" value="1"/>
</dbReference>
<dbReference type="Proteomes" id="UP000294947">
    <property type="component" value="Unassembled WGS sequence"/>
</dbReference>